<accession>E9FVF9</accession>
<evidence type="ECO:0000313" key="1">
    <source>
        <dbReference type="EMBL" id="EFX88548.1"/>
    </source>
</evidence>
<organism evidence="1 2">
    <name type="scientific">Daphnia pulex</name>
    <name type="common">Water flea</name>
    <dbReference type="NCBI Taxonomy" id="6669"/>
    <lineage>
        <taxon>Eukaryota</taxon>
        <taxon>Metazoa</taxon>
        <taxon>Ecdysozoa</taxon>
        <taxon>Arthropoda</taxon>
        <taxon>Crustacea</taxon>
        <taxon>Branchiopoda</taxon>
        <taxon>Diplostraca</taxon>
        <taxon>Cladocera</taxon>
        <taxon>Anomopoda</taxon>
        <taxon>Daphniidae</taxon>
        <taxon>Daphnia</taxon>
    </lineage>
</organism>
<gene>
    <name evidence="1" type="ORF">DAPPUDRAFT_233683</name>
</gene>
<evidence type="ECO:0000313" key="2">
    <source>
        <dbReference type="Proteomes" id="UP000000305"/>
    </source>
</evidence>
<keyword evidence="2" id="KW-1185">Reference proteome</keyword>
<dbReference type="KEGG" id="dpx:DAPPUDRAFT_233683"/>
<reference evidence="1 2" key="1">
    <citation type="journal article" date="2011" name="Science">
        <title>The ecoresponsive genome of Daphnia pulex.</title>
        <authorList>
            <person name="Colbourne J.K."/>
            <person name="Pfrender M.E."/>
            <person name="Gilbert D."/>
            <person name="Thomas W.K."/>
            <person name="Tucker A."/>
            <person name="Oakley T.H."/>
            <person name="Tokishita S."/>
            <person name="Aerts A."/>
            <person name="Arnold G.J."/>
            <person name="Basu M.K."/>
            <person name="Bauer D.J."/>
            <person name="Caceres C.E."/>
            <person name="Carmel L."/>
            <person name="Casola C."/>
            <person name="Choi J.H."/>
            <person name="Detter J.C."/>
            <person name="Dong Q."/>
            <person name="Dusheyko S."/>
            <person name="Eads B.D."/>
            <person name="Frohlich T."/>
            <person name="Geiler-Samerotte K.A."/>
            <person name="Gerlach D."/>
            <person name="Hatcher P."/>
            <person name="Jogdeo S."/>
            <person name="Krijgsveld J."/>
            <person name="Kriventseva E.V."/>
            <person name="Kultz D."/>
            <person name="Laforsch C."/>
            <person name="Lindquist E."/>
            <person name="Lopez J."/>
            <person name="Manak J.R."/>
            <person name="Muller J."/>
            <person name="Pangilinan J."/>
            <person name="Patwardhan R.P."/>
            <person name="Pitluck S."/>
            <person name="Pritham E.J."/>
            <person name="Rechtsteiner A."/>
            <person name="Rho M."/>
            <person name="Rogozin I.B."/>
            <person name="Sakarya O."/>
            <person name="Salamov A."/>
            <person name="Schaack S."/>
            <person name="Shapiro H."/>
            <person name="Shiga Y."/>
            <person name="Skalitzky C."/>
            <person name="Smith Z."/>
            <person name="Souvorov A."/>
            <person name="Sung W."/>
            <person name="Tang Z."/>
            <person name="Tsuchiya D."/>
            <person name="Tu H."/>
            <person name="Vos H."/>
            <person name="Wang M."/>
            <person name="Wolf Y.I."/>
            <person name="Yamagata H."/>
            <person name="Yamada T."/>
            <person name="Ye Y."/>
            <person name="Shaw J.R."/>
            <person name="Andrews J."/>
            <person name="Crease T.J."/>
            <person name="Tang H."/>
            <person name="Lucas S.M."/>
            <person name="Robertson H.M."/>
            <person name="Bork P."/>
            <person name="Koonin E.V."/>
            <person name="Zdobnov E.M."/>
            <person name="Grigoriev I.V."/>
            <person name="Lynch M."/>
            <person name="Boore J.L."/>
        </authorList>
    </citation>
    <scope>NUCLEOTIDE SEQUENCE [LARGE SCALE GENOMIC DNA]</scope>
</reference>
<dbReference type="AlphaFoldDB" id="E9FVF9"/>
<dbReference type="InParanoid" id="E9FVF9"/>
<dbReference type="HOGENOM" id="CLU_3016297_0_0_1"/>
<dbReference type="EMBL" id="GL732525">
    <property type="protein sequence ID" value="EFX88548.1"/>
    <property type="molecule type" value="Genomic_DNA"/>
</dbReference>
<protein>
    <submittedName>
        <fullName evidence="1">Uncharacterized protein</fullName>
    </submittedName>
</protein>
<sequence>MPVLLVLVLTCHQQQSHHHGLASQLIGEIPLLYISAVLVYTQFCACSRGLNFPPIF</sequence>
<dbReference type="Proteomes" id="UP000000305">
    <property type="component" value="Unassembled WGS sequence"/>
</dbReference>
<name>E9FVF9_DAPPU</name>
<proteinExistence type="predicted"/>